<dbReference type="Proteomes" id="UP000695022">
    <property type="component" value="Unplaced"/>
</dbReference>
<reference evidence="4" key="1">
    <citation type="submission" date="2025-08" db="UniProtKB">
        <authorList>
            <consortium name="RefSeq"/>
        </authorList>
    </citation>
    <scope>IDENTIFICATION</scope>
</reference>
<feature type="domain" description="WH2" evidence="2">
    <location>
        <begin position="399"/>
        <end position="416"/>
    </location>
</feature>
<proteinExistence type="predicted"/>
<dbReference type="GeneID" id="106811823"/>
<dbReference type="InterPro" id="IPR003124">
    <property type="entry name" value="WH2_dom"/>
</dbReference>
<name>A0ABM1EFR3_PRICU</name>
<accession>A0ABM1EFR3</accession>
<gene>
    <name evidence="4" type="primary">LOC106811823</name>
</gene>
<sequence>MQMSLAERMEGERREQEEAVQDVALLNCQYYLRSTGHYVLLRQCPSIGSRAQKHWFHVRKVGAKSHILLCMFPRSAGCPLPFTDMTCKTLNELLLLLQHPYIFSELSIDFIPDQNLCVVLQTCSKGGSLKDAIYRSKPSDCYQIKYGSRGTPVAVAAMQRQCKQILVAMLFLAEKGLTSLNHLHSGNVIFQKDGQCRLDVLANVFLSVKPKIQPLIKRQIKEQPQAFDSLCFGHLLFEMCTGYELDCAAPQPRHLLDVAGHDAVEILNFIFHSEVTPSIKEIAEHAFFRCVDLRELRMYNPAPIKMTPAMKSLLKACNEASRLQSHGGRHGRKSNAAHATVEQRRRSSVASSSSSKKPVKRPPQPLTESVQTSAASTSKPVAARNGPEVVPDVIVQSSSRVALMQDIRQGTRLKHVVDEKLVSPRA</sequence>
<evidence type="ECO:0000313" key="3">
    <source>
        <dbReference type="Proteomes" id="UP000695022"/>
    </source>
</evidence>
<dbReference type="Gene3D" id="1.10.510.10">
    <property type="entry name" value="Transferase(Phosphotransferase) domain 1"/>
    <property type="match status" value="1"/>
</dbReference>
<evidence type="ECO:0000259" key="2">
    <source>
        <dbReference type="PROSITE" id="PS51082"/>
    </source>
</evidence>
<protein>
    <submittedName>
        <fullName evidence="4">Slowpoke-binding protein-like</fullName>
    </submittedName>
</protein>
<evidence type="ECO:0000313" key="4">
    <source>
        <dbReference type="RefSeq" id="XP_014671034.1"/>
    </source>
</evidence>
<dbReference type="RefSeq" id="XP_014671034.1">
    <property type="nucleotide sequence ID" value="XM_014815548.1"/>
</dbReference>
<feature type="region of interest" description="Disordered" evidence="1">
    <location>
        <begin position="321"/>
        <end position="389"/>
    </location>
</feature>
<evidence type="ECO:0000256" key="1">
    <source>
        <dbReference type="SAM" id="MobiDB-lite"/>
    </source>
</evidence>
<feature type="compositionally biased region" description="Polar residues" evidence="1">
    <location>
        <begin position="366"/>
        <end position="379"/>
    </location>
</feature>
<dbReference type="SMART" id="SM00246">
    <property type="entry name" value="WH2"/>
    <property type="match status" value="1"/>
</dbReference>
<keyword evidence="3" id="KW-1185">Reference proteome</keyword>
<dbReference type="PROSITE" id="PS51082">
    <property type="entry name" value="WH2"/>
    <property type="match status" value="1"/>
</dbReference>
<dbReference type="SUPFAM" id="SSF56112">
    <property type="entry name" value="Protein kinase-like (PK-like)"/>
    <property type="match status" value="1"/>
</dbReference>
<dbReference type="InterPro" id="IPR011009">
    <property type="entry name" value="Kinase-like_dom_sf"/>
</dbReference>
<organism evidence="3 4">
    <name type="scientific">Priapulus caudatus</name>
    <name type="common">Priapulid worm</name>
    <dbReference type="NCBI Taxonomy" id="37621"/>
    <lineage>
        <taxon>Eukaryota</taxon>
        <taxon>Metazoa</taxon>
        <taxon>Ecdysozoa</taxon>
        <taxon>Scalidophora</taxon>
        <taxon>Priapulida</taxon>
        <taxon>Priapulimorpha</taxon>
        <taxon>Priapulimorphida</taxon>
        <taxon>Priapulidae</taxon>
        <taxon>Priapulus</taxon>
    </lineage>
</organism>